<feature type="coiled-coil region" evidence="2">
    <location>
        <begin position="17"/>
        <end position="51"/>
    </location>
</feature>
<protein>
    <submittedName>
        <fullName evidence="3">Phage shock protein A</fullName>
    </submittedName>
</protein>
<comment type="caution">
    <text evidence="3">The sequence shown here is derived from an EMBL/GenBank/DDBJ whole genome shotgun (WGS) entry which is preliminary data.</text>
</comment>
<evidence type="ECO:0000313" key="4">
    <source>
        <dbReference type="Proteomes" id="UP000789845"/>
    </source>
</evidence>
<evidence type="ECO:0000256" key="2">
    <source>
        <dbReference type="SAM" id="Coils"/>
    </source>
</evidence>
<dbReference type="InterPro" id="IPR007157">
    <property type="entry name" value="PspA_VIPP1"/>
</dbReference>
<dbReference type="Proteomes" id="UP000789845">
    <property type="component" value="Unassembled WGS sequence"/>
</dbReference>
<name>A0A9C7GAJ7_9BACI</name>
<dbReference type="AlphaFoldDB" id="A0A9C7GAJ7"/>
<dbReference type="EMBL" id="CAKJTG010000015">
    <property type="protein sequence ID" value="CAG9609036.1"/>
    <property type="molecule type" value="Genomic_DNA"/>
</dbReference>
<gene>
    <name evidence="3" type="primary">ydjF</name>
    <name evidence="3" type="ORF">NEOCIP111885_02755</name>
</gene>
<dbReference type="PANTHER" id="PTHR31088:SF6">
    <property type="entry name" value="PHAGE SHOCK PROTEIN A"/>
    <property type="match status" value="1"/>
</dbReference>
<evidence type="ECO:0000256" key="1">
    <source>
        <dbReference type="ARBA" id="ARBA00043985"/>
    </source>
</evidence>
<comment type="similarity">
    <text evidence="1">Belongs to the PspA/Vipp/IM30 family.</text>
</comment>
<evidence type="ECO:0000313" key="3">
    <source>
        <dbReference type="EMBL" id="CAG9609036.1"/>
    </source>
</evidence>
<dbReference type="Pfam" id="PF04012">
    <property type="entry name" value="PspA_IM30"/>
    <property type="match status" value="1"/>
</dbReference>
<proteinExistence type="inferred from homology"/>
<reference evidence="3" key="1">
    <citation type="submission" date="2021-10" db="EMBL/GenBank/DDBJ databases">
        <authorList>
            <person name="Criscuolo A."/>
        </authorList>
    </citation>
    <scope>NUCLEOTIDE SEQUENCE</scope>
    <source>
        <strain evidence="3">CIP111885</strain>
    </source>
</reference>
<dbReference type="PANTHER" id="PTHR31088">
    <property type="entry name" value="MEMBRANE-ASSOCIATED PROTEIN VIPP1, CHLOROPLASTIC"/>
    <property type="match status" value="1"/>
</dbReference>
<keyword evidence="4" id="KW-1185">Reference proteome</keyword>
<keyword evidence="2" id="KW-0175">Coiled coil</keyword>
<organism evidence="3 4">
    <name type="scientific">Pseudoneobacillus rhizosphaerae</name>
    <dbReference type="NCBI Taxonomy" id="2880968"/>
    <lineage>
        <taxon>Bacteria</taxon>
        <taxon>Bacillati</taxon>
        <taxon>Bacillota</taxon>
        <taxon>Bacilli</taxon>
        <taxon>Bacillales</taxon>
        <taxon>Bacillaceae</taxon>
        <taxon>Pseudoneobacillus</taxon>
    </lineage>
</organism>
<sequence>MMENKMDDLWDKTDDLEKMVEQNLRNLNRDLGKVKAEKASLLAEEQRLKRELYECQEGIEKMDRYSSKALDEGNEEDVRRFQEKKSVMTANLSDLQAAYQFASSKSQEMNPILDNLVADIRELESIKRNKF</sequence>
<accession>A0A9C7GAJ7</accession>